<dbReference type="PATRIC" id="fig|1128398.3.peg.1466"/>
<dbReference type="Gene3D" id="2.40.30.40">
    <property type="entry name" value="Peptidase M42, domain 2"/>
    <property type="match status" value="1"/>
</dbReference>
<dbReference type="KEGG" id="cad:Curi_c14380"/>
<dbReference type="GO" id="GO:0046872">
    <property type="term" value="F:metal ion binding"/>
    <property type="evidence" value="ECO:0007669"/>
    <property type="project" value="UniProtKB-UniRule"/>
</dbReference>
<accession>K0AXB8</accession>
<dbReference type="PANTHER" id="PTHR32481:SF0">
    <property type="entry name" value="AMINOPEPTIDASE YPDE-RELATED"/>
    <property type="match status" value="1"/>
</dbReference>
<keyword evidence="10" id="KW-1185">Reference proteome</keyword>
<keyword evidence="5 9" id="KW-0378">Hydrolase</keyword>
<evidence type="ECO:0000313" key="10">
    <source>
        <dbReference type="Proteomes" id="UP000006094"/>
    </source>
</evidence>
<evidence type="ECO:0000256" key="6">
    <source>
        <dbReference type="PIRNR" id="PIRNR001123"/>
    </source>
</evidence>
<dbReference type="GO" id="GO:0006508">
    <property type="term" value="P:proteolysis"/>
    <property type="evidence" value="ECO:0007669"/>
    <property type="project" value="UniProtKB-KW"/>
</dbReference>
<dbReference type="InterPro" id="IPR051464">
    <property type="entry name" value="Peptidase_M42_aminopept"/>
</dbReference>
<dbReference type="CDD" id="cd05656">
    <property type="entry name" value="M42_Frv"/>
    <property type="match status" value="1"/>
</dbReference>
<dbReference type="GO" id="GO:0008810">
    <property type="term" value="F:cellulase activity"/>
    <property type="evidence" value="ECO:0007669"/>
    <property type="project" value="UniProtKB-EC"/>
</dbReference>
<feature type="binding site" evidence="8">
    <location>
        <position position="176"/>
    </location>
    <ligand>
        <name>Zn(2+)</name>
        <dbReference type="ChEBI" id="CHEBI:29105"/>
        <label>2</label>
    </ligand>
</feature>
<organism evidence="9 10">
    <name type="scientific">Gottschalkia acidurici (strain ATCC 7906 / DSM 604 / BCRC 14475 / CIP 104303 / KCTC 5404 / NCIMB 10678 / 9a)</name>
    <name type="common">Clostridium acidurici</name>
    <dbReference type="NCBI Taxonomy" id="1128398"/>
    <lineage>
        <taxon>Bacteria</taxon>
        <taxon>Bacillati</taxon>
        <taxon>Bacillota</taxon>
        <taxon>Tissierellia</taxon>
        <taxon>Tissierellales</taxon>
        <taxon>Gottschalkiaceae</taxon>
        <taxon>Gottschalkia</taxon>
    </lineage>
</organism>
<evidence type="ECO:0000256" key="7">
    <source>
        <dbReference type="PIRSR" id="PIRSR001123-1"/>
    </source>
</evidence>
<keyword evidence="4 8" id="KW-0479">Metal-binding</keyword>
<dbReference type="Proteomes" id="UP000006094">
    <property type="component" value="Chromosome"/>
</dbReference>
<sequence>MKDLKEFIQKLSNNHGVSGYEENISTLVRDTFNEHCDETYVDSLYNTICIKKGENNSKNIKIMLAAHMDEIGLMIKDIDEDGFLYFTTIGGFDPRVLLYQEVIIHGKDKVFGVIVPAKSIKAYEDTSKALGIDDLKIDIGFNEKDAKELVQIGDVVTVKRELIELKNNNISGKALDDRACIGVMYECAKELNKFRHQSDVYFVGTVQEEVGTRGATTSTFAINPDIGIAIDVSFGYTPELPKERTLELGKGPGITIGGNIHTKLRAKLIEVCKEYNVPFQYEIDPGPTGTDARAIQITRCGIPTLLISIPLKYMHTSTEVVNLTDVKTSGKLLATFISSITSDNLEGLLCY</sequence>
<name>K0AXB8_GOTA9</name>
<evidence type="ECO:0000256" key="1">
    <source>
        <dbReference type="ARBA" id="ARBA00006272"/>
    </source>
</evidence>
<evidence type="ECO:0000256" key="4">
    <source>
        <dbReference type="ARBA" id="ARBA00022723"/>
    </source>
</evidence>
<gene>
    <name evidence="9" type="ordered locus">Curi_c14380</name>
</gene>
<feature type="binding site" evidence="8">
    <location>
        <position position="67"/>
    </location>
    <ligand>
        <name>Zn(2+)</name>
        <dbReference type="ChEBI" id="CHEBI:29105"/>
        <label>1</label>
    </ligand>
</feature>
<evidence type="ECO:0000256" key="8">
    <source>
        <dbReference type="PIRSR" id="PIRSR001123-2"/>
    </source>
</evidence>
<comment type="similarity">
    <text evidence="1 6">Belongs to the peptidase M42 family.</text>
</comment>
<dbReference type="AlphaFoldDB" id="K0AXB8"/>
<feature type="active site" description="Proton acceptor" evidence="7">
    <location>
        <position position="208"/>
    </location>
</feature>
<proteinExistence type="inferred from homology"/>
<keyword evidence="2 9" id="KW-0031">Aminopeptidase</keyword>
<keyword evidence="9" id="KW-0326">Glycosidase</keyword>
<dbReference type="PIRSF" id="PIRSF001123">
    <property type="entry name" value="PepA_GA"/>
    <property type="match status" value="1"/>
</dbReference>
<dbReference type="InterPro" id="IPR008007">
    <property type="entry name" value="Peptidase_M42"/>
</dbReference>
<dbReference type="PANTHER" id="PTHR32481">
    <property type="entry name" value="AMINOPEPTIDASE"/>
    <property type="match status" value="1"/>
</dbReference>
<protein>
    <submittedName>
        <fullName evidence="9">Lysyl aminopeptidase</fullName>
        <ecNumber evidence="9">3.2.1.4</ecNumber>
    </submittedName>
</protein>
<dbReference type="RefSeq" id="WP_014967585.1">
    <property type="nucleotide sequence ID" value="NC_018664.1"/>
</dbReference>
<evidence type="ECO:0000256" key="5">
    <source>
        <dbReference type="ARBA" id="ARBA00022801"/>
    </source>
</evidence>
<reference evidence="9 10" key="1">
    <citation type="journal article" date="2012" name="PLoS ONE">
        <title>The purine-utilizing bacterium Clostridium acidurici 9a: a genome-guided metabolic reconsideration.</title>
        <authorList>
            <person name="Hartwich K."/>
            <person name="Poehlein A."/>
            <person name="Daniel R."/>
        </authorList>
    </citation>
    <scope>NUCLEOTIDE SEQUENCE [LARGE SCALE GENOMIC DNA]</scope>
    <source>
        <strain evidence="10">ATCC 7906 / DSM 604 / BCRC 14475 / CIP 104303 / KCTC 5404 / NCIMB 10678 / 9a</strain>
    </source>
</reference>
<dbReference type="HOGENOM" id="CLU_047249_1_0_9"/>
<dbReference type="EMBL" id="CP003326">
    <property type="protein sequence ID" value="AFS78448.1"/>
    <property type="molecule type" value="Genomic_DNA"/>
</dbReference>
<evidence type="ECO:0000313" key="9">
    <source>
        <dbReference type="EMBL" id="AFS78448.1"/>
    </source>
</evidence>
<dbReference type="eggNOG" id="COG1363">
    <property type="taxonomic scope" value="Bacteria"/>
</dbReference>
<dbReference type="SUPFAM" id="SSF101821">
    <property type="entry name" value="Aminopeptidase/glucanase lid domain"/>
    <property type="match status" value="1"/>
</dbReference>
<dbReference type="Pfam" id="PF05343">
    <property type="entry name" value="Peptidase_M42"/>
    <property type="match status" value="1"/>
</dbReference>
<feature type="binding site" evidence="8">
    <location>
        <position position="315"/>
    </location>
    <ligand>
        <name>Zn(2+)</name>
        <dbReference type="ChEBI" id="CHEBI:29105"/>
        <label>2</label>
    </ligand>
</feature>
<dbReference type="GO" id="GO:0004177">
    <property type="term" value="F:aminopeptidase activity"/>
    <property type="evidence" value="ECO:0007669"/>
    <property type="project" value="UniProtKB-UniRule"/>
</dbReference>
<dbReference type="SUPFAM" id="SSF53187">
    <property type="entry name" value="Zn-dependent exopeptidases"/>
    <property type="match status" value="1"/>
</dbReference>
<dbReference type="InterPro" id="IPR023367">
    <property type="entry name" value="Peptidase_M42_dom2"/>
</dbReference>
<dbReference type="OrthoDB" id="9772053at2"/>
<evidence type="ECO:0000256" key="3">
    <source>
        <dbReference type="ARBA" id="ARBA00022670"/>
    </source>
</evidence>
<feature type="binding site" evidence="8">
    <location>
        <position position="231"/>
    </location>
    <ligand>
        <name>Zn(2+)</name>
        <dbReference type="ChEBI" id="CHEBI:29105"/>
        <label>1</label>
    </ligand>
</feature>
<dbReference type="STRING" id="1128398.Curi_c14380"/>
<feature type="binding site" evidence="8">
    <location>
        <position position="176"/>
    </location>
    <ligand>
        <name>Zn(2+)</name>
        <dbReference type="ChEBI" id="CHEBI:29105"/>
        <label>1</label>
    </ligand>
</feature>
<evidence type="ECO:0000256" key="2">
    <source>
        <dbReference type="ARBA" id="ARBA00022438"/>
    </source>
</evidence>
<feature type="binding site" evidence="8">
    <location>
        <position position="209"/>
    </location>
    <ligand>
        <name>Zn(2+)</name>
        <dbReference type="ChEBI" id="CHEBI:29105"/>
        <label>2</label>
    </ligand>
</feature>
<comment type="cofactor">
    <cofactor evidence="8">
        <name>a divalent metal cation</name>
        <dbReference type="ChEBI" id="CHEBI:60240"/>
    </cofactor>
    <text evidence="8">Binds 2 divalent metal cations per subunit.</text>
</comment>
<keyword evidence="3" id="KW-0645">Protease</keyword>
<dbReference type="EC" id="3.2.1.4" evidence="9"/>
<dbReference type="Gene3D" id="3.40.630.10">
    <property type="entry name" value="Zn peptidases"/>
    <property type="match status" value="1"/>
</dbReference>